<keyword evidence="2" id="KW-1185">Reference proteome</keyword>
<name>A0A397VVU0_9GLOM</name>
<reference evidence="1 2" key="1">
    <citation type="submission" date="2018-06" db="EMBL/GenBank/DDBJ databases">
        <title>Comparative genomics reveals the genomic features of Rhizophagus irregularis, R. cerebriforme, R. diaphanum and Gigaspora rosea, and their symbiotic lifestyle signature.</title>
        <authorList>
            <person name="Morin E."/>
            <person name="San Clemente H."/>
            <person name="Chen E.C.H."/>
            <person name="De La Providencia I."/>
            <person name="Hainaut M."/>
            <person name="Kuo A."/>
            <person name="Kohler A."/>
            <person name="Murat C."/>
            <person name="Tang N."/>
            <person name="Roy S."/>
            <person name="Loubradou J."/>
            <person name="Henrissat B."/>
            <person name="Grigoriev I.V."/>
            <person name="Corradi N."/>
            <person name="Roux C."/>
            <person name="Martin F.M."/>
        </authorList>
    </citation>
    <scope>NUCLEOTIDE SEQUENCE [LARGE SCALE GENOMIC DNA]</scope>
    <source>
        <strain evidence="1 2">DAOM 194757</strain>
    </source>
</reference>
<sequence>MDQNDDYIWRSHGKEWSVAKRKEMMNHISLELGPDDAEALCLRGAYRKIGRYGYSLEDLNR</sequence>
<accession>A0A397VVU0</accession>
<organism evidence="1 2">
    <name type="scientific">Gigaspora rosea</name>
    <dbReference type="NCBI Taxonomy" id="44941"/>
    <lineage>
        <taxon>Eukaryota</taxon>
        <taxon>Fungi</taxon>
        <taxon>Fungi incertae sedis</taxon>
        <taxon>Mucoromycota</taxon>
        <taxon>Glomeromycotina</taxon>
        <taxon>Glomeromycetes</taxon>
        <taxon>Diversisporales</taxon>
        <taxon>Gigasporaceae</taxon>
        <taxon>Gigaspora</taxon>
    </lineage>
</organism>
<evidence type="ECO:0000313" key="2">
    <source>
        <dbReference type="Proteomes" id="UP000266673"/>
    </source>
</evidence>
<dbReference type="EMBL" id="QKWP01000150">
    <property type="protein sequence ID" value="RIB26068.1"/>
    <property type="molecule type" value="Genomic_DNA"/>
</dbReference>
<protein>
    <submittedName>
        <fullName evidence="1">Uncharacterized protein</fullName>
    </submittedName>
</protein>
<gene>
    <name evidence="1" type="ORF">C2G38_2164358</name>
</gene>
<proteinExistence type="predicted"/>
<comment type="caution">
    <text evidence="1">The sequence shown here is derived from an EMBL/GenBank/DDBJ whole genome shotgun (WGS) entry which is preliminary data.</text>
</comment>
<dbReference type="AlphaFoldDB" id="A0A397VVU0"/>
<dbReference type="Proteomes" id="UP000266673">
    <property type="component" value="Unassembled WGS sequence"/>
</dbReference>
<evidence type="ECO:0000313" key="1">
    <source>
        <dbReference type="EMBL" id="RIB26068.1"/>
    </source>
</evidence>